<evidence type="ECO:0000313" key="1">
    <source>
        <dbReference type="EMBL" id="MDL0082392.1"/>
    </source>
</evidence>
<evidence type="ECO:0000313" key="2">
    <source>
        <dbReference type="Proteomes" id="UP001173802"/>
    </source>
</evidence>
<sequence length="61" mass="6700">MQKADSRNNAFLLVISSPRQALPPVIVSRFSGVAKQGEAAASLVIHKQQNPRIRVFTRISV</sequence>
<dbReference type="EMBL" id="JANURN010000006">
    <property type="protein sequence ID" value="MDL0082392.1"/>
    <property type="molecule type" value="Genomic_DNA"/>
</dbReference>
<keyword evidence="2" id="KW-1185">Reference proteome</keyword>
<protein>
    <submittedName>
        <fullName evidence="1">Uncharacterized protein</fullName>
    </submittedName>
</protein>
<accession>A0ACC6FTB3</accession>
<gene>
    <name evidence="1" type="ORF">NYG90_06885</name>
</gene>
<proteinExistence type="predicted"/>
<dbReference type="Proteomes" id="UP001173802">
    <property type="component" value="Unassembled WGS sequence"/>
</dbReference>
<comment type="caution">
    <text evidence="1">The sequence shown here is derived from an EMBL/GenBank/DDBJ whole genome shotgun (WGS) entry which is preliminary data.</text>
</comment>
<reference evidence="1 2" key="1">
    <citation type="journal article" date="2023" name="Microorganisms">
        <title>Isolation and Genomic Characteristics of Cat-Borne Campylobacter felis sp. nov. and Sheep-Borne Campylobacter ovis sp. nov.</title>
        <authorList>
            <person name="Wang H."/>
            <person name="Li Y."/>
            <person name="Gu Y."/>
            <person name="Zhou G."/>
            <person name="Chen X."/>
            <person name="Zhang X."/>
            <person name="Shao Z."/>
            <person name="Zhang J."/>
            <person name="Zhang M."/>
        </authorList>
    </citation>
    <scope>NUCLEOTIDE SEQUENCE [LARGE SCALE GENOMIC DNA]</scope>
    <source>
        <strain evidence="1 2">XJK30-2</strain>
    </source>
</reference>
<name>A0ACC6FTB3_9HELI</name>
<organism evidence="1 2">
    <name type="scientific">Helicobacter zhangjianzhongii</name>
    <dbReference type="NCBI Taxonomy" id="2974574"/>
    <lineage>
        <taxon>Bacteria</taxon>
        <taxon>Pseudomonadati</taxon>
        <taxon>Campylobacterota</taxon>
        <taxon>Epsilonproteobacteria</taxon>
        <taxon>Campylobacterales</taxon>
        <taxon>Helicobacteraceae</taxon>
        <taxon>Helicobacter</taxon>
    </lineage>
</organism>